<dbReference type="NCBIfam" id="TIGR03160">
    <property type="entry name" value="cobT_DBIPRT"/>
    <property type="match status" value="1"/>
</dbReference>
<reference evidence="10" key="1">
    <citation type="submission" date="2018-07" db="EMBL/GenBank/DDBJ databases">
        <authorList>
            <person name="Quirk P.G."/>
            <person name="Krulwich T.A."/>
        </authorList>
    </citation>
    <scope>NUCLEOTIDE SEQUENCE</scope>
</reference>
<dbReference type="EC" id="2.4.2.21" evidence="3"/>
<evidence type="ECO:0000256" key="3">
    <source>
        <dbReference type="ARBA" id="ARBA00011991"/>
    </source>
</evidence>
<evidence type="ECO:0000256" key="8">
    <source>
        <dbReference type="ARBA" id="ARBA00030686"/>
    </source>
</evidence>
<dbReference type="Gene3D" id="3.40.50.10210">
    <property type="match status" value="1"/>
</dbReference>
<dbReference type="NCBIfam" id="NF000996">
    <property type="entry name" value="PRK00105.1"/>
    <property type="match status" value="1"/>
</dbReference>
<protein>
    <recommendedName>
        <fullName evidence="4">Nicotinate-nucleotide--dimethylbenzimidazole phosphoribosyltransferase</fullName>
        <ecNumber evidence="3">2.4.2.21</ecNumber>
    </recommendedName>
    <alternativeName>
        <fullName evidence="8">N(1)-alpha-phosphoribosyltransferase</fullName>
    </alternativeName>
</protein>
<evidence type="ECO:0000256" key="6">
    <source>
        <dbReference type="ARBA" id="ARBA00022676"/>
    </source>
</evidence>
<proteinExistence type="inferred from homology"/>
<dbReference type="InterPro" id="IPR003200">
    <property type="entry name" value="Nict_dMeBzImd_PRibTrfase"/>
</dbReference>
<sequence>MAYDPTREQPLPRSLDDVRALLASLPAADEAAAAAVAAREAVLTKPTGALGRLEDLTAWLARWQGRPRPSLDRVCALVFAGNHGIAAAGVSAYPAAVTKQMVANFSAGGAAVNQLCARFGVELTVRPIALDQPTRDFTAAAAMDEDAFVEALQIGMAAVEGGCDLICLGEMGIGNTTAAAALALALFGGVAAAWTGRGTGVDGAALERKRAVVARAVRRHGDQATDGLDLLRRLGGRELAALAGAVLAARLKRVPVLLDGYVVGAAAATLAAVRADALAHCQAAHVSAEPGHRLLLARLKLTPLLDLDLRLGEASGAVLAVGLVRAALACHTGMASFSEAGVSGHSPGA</sequence>
<dbReference type="GO" id="GO:0009236">
    <property type="term" value="P:cobalamin biosynthetic process"/>
    <property type="evidence" value="ECO:0007669"/>
    <property type="project" value="UniProtKB-KW"/>
</dbReference>
<dbReference type="HAMAP" id="MF_00230">
    <property type="entry name" value="CobT"/>
    <property type="match status" value="1"/>
</dbReference>
<organism evidence="10">
    <name type="scientific">metagenome</name>
    <dbReference type="NCBI Taxonomy" id="256318"/>
    <lineage>
        <taxon>unclassified sequences</taxon>
        <taxon>metagenomes</taxon>
    </lineage>
</organism>
<dbReference type="EMBL" id="UIDG01000175">
    <property type="protein sequence ID" value="SUS06230.1"/>
    <property type="molecule type" value="Genomic_DNA"/>
</dbReference>
<dbReference type="AlphaFoldDB" id="A0A380TCP7"/>
<evidence type="ECO:0000256" key="7">
    <source>
        <dbReference type="ARBA" id="ARBA00022679"/>
    </source>
</evidence>
<keyword evidence="5" id="KW-0169">Cobalamin biosynthesis</keyword>
<dbReference type="GO" id="GO:0008939">
    <property type="term" value="F:nicotinate-nucleotide-dimethylbenzimidazole phosphoribosyltransferase activity"/>
    <property type="evidence" value="ECO:0007669"/>
    <property type="project" value="UniProtKB-EC"/>
</dbReference>
<dbReference type="InterPro" id="IPR036087">
    <property type="entry name" value="Nict_dMeBzImd_PRibTrfase_sf"/>
</dbReference>
<evidence type="ECO:0000256" key="2">
    <source>
        <dbReference type="ARBA" id="ARBA00007110"/>
    </source>
</evidence>
<comment type="catalytic activity">
    <reaction evidence="9">
        <text>5,6-dimethylbenzimidazole + nicotinate beta-D-ribonucleotide = alpha-ribazole 5'-phosphate + nicotinate + H(+)</text>
        <dbReference type="Rhea" id="RHEA:11196"/>
        <dbReference type="ChEBI" id="CHEBI:15378"/>
        <dbReference type="ChEBI" id="CHEBI:15890"/>
        <dbReference type="ChEBI" id="CHEBI:32544"/>
        <dbReference type="ChEBI" id="CHEBI:57502"/>
        <dbReference type="ChEBI" id="CHEBI:57918"/>
        <dbReference type="EC" id="2.4.2.21"/>
    </reaction>
</comment>
<evidence type="ECO:0000256" key="1">
    <source>
        <dbReference type="ARBA" id="ARBA00005049"/>
    </source>
</evidence>
<evidence type="ECO:0000256" key="9">
    <source>
        <dbReference type="ARBA" id="ARBA00047340"/>
    </source>
</evidence>
<dbReference type="PANTHER" id="PTHR43463">
    <property type="entry name" value="NICOTINATE-NUCLEOTIDE--DIMETHYLBENZIMIDAZOLE PHOSPHORIBOSYLTRANSFERASE"/>
    <property type="match status" value="1"/>
</dbReference>
<dbReference type="Pfam" id="PF02277">
    <property type="entry name" value="DBI_PRT"/>
    <property type="match status" value="1"/>
</dbReference>
<evidence type="ECO:0000256" key="4">
    <source>
        <dbReference type="ARBA" id="ARBA00015486"/>
    </source>
</evidence>
<dbReference type="UniPathway" id="UPA00061">
    <property type="reaction ID" value="UER00516"/>
</dbReference>
<evidence type="ECO:0000256" key="5">
    <source>
        <dbReference type="ARBA" id="ARBA00022573"/>
    </source>
</evidence>
<name>A0A380TCP7_9ZZZZ</name>
<dbReference type="InterPro" id="IPR017846">
    <property type="entry name" value="Nict_dMeBzImd_PRibTrfase_bact"/>
</dbReference>
<dbReference type="CDD" id="cd02439">
    <property type="entry name" value="DMB-PRT_CobT"/>
    <property type="match status" value="1"/>
</dbReference>
<dbReference type="InterPro" id="IPR023195">
    <property type="entry name" value="Nict_dMeBzImd_PRibTrfase_N"/>
</dbReference>
<evidence type="ECO:0000313" key="10">
    <source>
        <dbReference type="EMBL" id="SUS06230.1"/>
    </source>
</evidence>
<keyword evidence="7 10" id="KW-0808">Transferase</keyword>
<dbReference type="PANTHER" id="PTHR43463:SF1">
    <property type="entry name" value="NICOTINATE-NUCLEOTIDE--DIMETHYLBENZIMIDAZOLE PHOSPHORIBOSYLTRANSFERASE"/>
    <property type="match status" value="1"/>
</dbReference>
<gene>
    <name evidence="10" type="primary">cobT</name>
    <name evidence="10" type="ORF">DF3PB_2560006</name>
</gene>
<dbReference type="SUPFAM" id="SSF52733">
    <property type="entry name" value="Nicotinate mononucleotide:5,6-dimethylbenzimidazole phosphoribosyltransferase (CobT)"/>
    <property type="match status" value="1"/>
</dbReference>
<keyword evidence="6 10" id="KW-0328">Glycosyltransferase</keyword>
<comment type="pathway">
    <text evidence="1">Nucleoside biosynthesis; alpha-ribazole biosynthesis; alpha-ribazole from 5,6-dimethylbenzimidazole: step 1/2.</text>
</comment>
<dbReference type="Gene3D" id="1.10.1610.10">
    <property type="match status" value="1"/>
</dbReference>
<accession>A0A380TCP7</accession>
<comment type="similarity">
    <text evidence="2">Belongs to the CobT family.</text>
</comment>